<dbReference type="PROSITE" id="PS40000">
    <property type="entry name" value="DM_1"/>
    <property type="match status" value="1"/>
</dbReference>
<feature type="region of interest" description="Disordered" evidence="6">
    <location>
        <begin position="52"/>
        <end position="150"/>
    </location>
</feature>
<dbReference type="EMBL" id="CAJPVJ010025200">
    <property type="protein sequence ID" value="CAG2178963.1"/>
    <property type="molecule type" value="Genomic_DNA"/>
</dbReference>
<evidence type="ECO:0000256" key="2">
    <source>
        <dbReference type="ARBA" id="ARBA00022833"/>
    </source>
</evidence>
<dbReference type="GO" id="GO:0005634">
    <property type="term" value="C:nucleus"/>
    <property type="evidence" value="ECO:0007669"/>
    <property type="project" value="UniProtKB-SubCell"/>
</dbReference>
<proteinExistence type="predicted"/>
<feature type="domain" description="DM" evidence="7">
    <location>
        <begin position="7"/>
        <end position="54"/>
    </location>
</feature>
<sequence>MRKIPKCARCRNHGQDVPFKGHKRKCRYKHCTCDKCILIVERQKILAAQNALKRQQQQEDETHNELEELPEGGGPAGGLGGGTGEGPSNSSTDSNQTNAQPKSAKSRDKAIDVDSDFEDDDDMDSNSFSNPNSDSSDSTDSGSESDGSLTQKKVGKLKKLLEKRGLVPNDCVYYLLSTILYDNNKNVKKSAQKIFKSISDLSREVMESYNGSKHKSHKSKNKKKGDNHSHHSNHSNQTAPHTSSTIPMPSVVVPVSHAHKLRITSPLKKNARKSTNNP</sequence>
<feature type="compositionally biased region" description="Polar residues" evidence="6">
    <location>
        <begin position="88"/>
        <end position="103"/>
    </location>
</feature>
<evidence type="ECO:0000313" key="9">
    <source>
        <dbReference type="Proteomes" id="UP000728032"/>
    </source>
</evidence>
<feature type="compositionally biased region" description="Basic and acidic residues" evidence="6">
    <location>
        <begin position="56"/>
        <end position="66"/>
    </location>
</feature>
<evidence type="ECO:0000256" key="5">
    <source>
        <dbReference type="PROSITE-ProRule" id="PRU00070"/>
    </source>
</evidence>
<dbReference type="GO" id="GO:0007548">
    <property type="term" value="P:sex differentiation"/>
    <property type="evidence" value="ECO:0007669"/>
    <property type="project" value="TreeGrafter"/>
</dbReference>
<feature type="compositionally biased region" description="Low complexity" evidence="6">
    <location>
        <begin position="125"/>
        <end position="148"/>
    </location>
</feature>
<dbReference type="Pfam" id="PF00751">
    <property type="entry name" value="DM"/>
    <property type="match status" value="1"/>
</dbReference>
<keyword evidence="2 5" id="KW-0862">Zinc</keyword>
<dbReference type="GO" id="GO:0000978">
    <property type="term" value="F:RNA polymerase II cis-regulatory region sequence-specific DNA binding"/>
    <property type="evidence" value="ECO:0007669"/>
    <property type="project" value="TreeGrafter"/>
</dbReference>
<evidence type="ECO:0000259" key="7">
    <source>
        <dbReference type="PROSITE" id="PS50809"/>
    </source>
</evidence>
<comment type="subcellular location">
    <subcellularLocation>
        <location evidence="5">Nucleus</location>
    </subcellularLocation>
</comment>
<dbReference type="SMART" id="SM00301">
    <property type="entry name" value="DM"/>
    <property type="match status" value="1"/>
</dbReference>
<keyword evidence="3 5" id="KW-0238">DNA-binding</keyword>
<dbReference type="GO" id="GO:0046872">
    <property type="term" value="F:metal ion binding"/>
    <property type="evidence" value="ECO:0007669"/>
    <property type="project" value="UniProtKB-KW"/>
</dbReference>
<dbReference type="GO" id="GO:0000981">
    <property type="term" value="F:DNA-binding transcription factor activity, RNA polymerase II-specific"/>
    <property type="evidence" value="ECO:0007669"/>
    <property type="project" value="TreeGrafter"/>
</dbReference>
<dbReference type="FunFam" id="4.10.1040.10:FF:000001">
    <property type="entry name" value="doublesex- and mab-3-related transcription factor 1"/>
    <property type="match status" value="1"/>
</dbReference>
<dbReference type="SUPFAM" id="SSF82927">
    <property type="entry name" value="Cysteine-rich DNA binding domain, (DM domain)"/>
    <property type="match status" value="1"/>
</dbReference>
<keyword evidence="1 5" id="KW-0479">Metal-binding</keyword>
<feature type="compositionally biased region" description="Gly residues" evidence="6">
    <location>
        <begin position="71"/>
        <end position="85"/>
    </location>
</feature>
<evidence type="ECO:0000256" key="1">
    <source>
        <dbReference type="ARBA" id="ARBA00022723"/>
    </source>
</evidence>
<dbReference type="OrthoDB" id="6162476at2759"/>
<dbReference type="InterPro" id="IPR026607">
    <property type="entry name" value="DMRT"/>
</dbReference>
<gene>
    <name evidence="8" type="ORF">ONB1V03_LOCUS18387</name>
</gene>
<dbReference type="PANTHER" id="PTHR12322">
    <property type="entry name" value="DOUBLESEX AND MAB-3 RELATED TRANSCRIPTION FACTOR DMRT"/>
    <property type="match status" value="1"/>
</dbReference>
<dbReference type="InterPro" id="IPR001275">
    <property type="entry name" value="DM_DNA-bd"/>
</dbReference>
<feature type="compositionally biased region" description="Acidic residues" evidence="6">
    <location>
        <begin position="113"/>
        <end position="124"/>
    </location>
</feature>
<dbReference type="PROSITE" id="PS50809">
    <property type="entry name" value="DM_2"/>
    <property type="match status" value="1"/>
</dbReference>
<feature type="compositionally biased region" description="Basic residues" evidence="6">
    <location>
        <begin position="212"/>
        <end position="223"/>
    </location>
</feature>
<feature type="DNA-binding region" description="DM" evidence="5">
    <location>
        <begin position="7"/>
        <end position="54"/>
    </location>
</feature>
<feature type="region of interest" description="Disordered" evidence="6">
    <location>
        <begin position="207"/>
        <end position="278"/>
    </location>
</feature>
<keyword evidence="4 5" id="KW-0539">Nucleus</keyword>
<protein>
    <recommendedName>
        <fullName evidence="7">DM domain-containing protein</fullName>
    </recommendedName>
</protein>
<accession>A0A7R9MKB2</accession>
<dbReference type="EMBL" id="OC940025">
    <property type="protein sequence ID" value="CAD7661827.1"/>
    <property type="molecule type" value="Genomic_DNA"/>
</dbReference>
<evidence type="ECO:0000313" key="8">
    <source>
        <dbReference type="EMBL" id="CAD7661827.1"/>
    </source>
</evidence>
<dbReference type="Gene3D" id="4.10.1040.10">
    <property type="entry name" value="DM DNA-binding domain"/>
    <property type="match status" value="1"/>
</dbReference>
<organism evidence="8">
    <name type="scientific">Oppiella nova</name>
    <dbReference type="NCBI Taxonomy" id="334625"/>
    <lineage>
        <taxon>Eukaryota</taxon>
        <taxon>Metazoa</taxon>
        <taxon>Ecdysozoa</taxon>
        <taxon>Arthropoda</taxon>
        <taxon>Chelicerata</taxon>
        <taxon>Arachnida</taxon>
        <taxon>Acari</taxon>
        <taxon>Acariformes</taxon>
        <taxon>Sarcoptiformes</taxon>
        <taxon>Oribatida</taxon>
        <taxon>Brachypylina</taxon>
        <taxon>Oppioidea</taxon>
        <taxon>Oppiidae</taxon>
        <taxon>Oppiella</taxon>
    </lineage>
</organism>
<dbReference type="InterPro" id="IPR036407">
    <property type="entry name" value="DM_DNA-bd_sf"/>
</dbReference>
<feature type="compositionally biased region" description="Polar residues" evidence="6">
    <location>
        <begin position="237"/>
        <end position="247"/>
    </location>
</feature>
<dbReference type="AlphaFoldDB" id="A0A7R9MKB2"/>
<dbReference type="Proteomes" id="UP000728032">
    <property type="component" value="Unassembled WGS sequence"/>
</dbReference>
<dbReference type="PANTHER" id="PTHR12322:SF116">
    <property type="entry name" value="DOUBLESEX-MAB RELATED 99B"/>
    <property type="match status" value="1"/>
</dbReference>
<evidence type="ECO:0000256" key="4">
    <source>
        <dbReference type="ARBA" id="ARBA00023242"/>
    </source>
</evidence>
<evidence type="ECO:0000256" key="6">
    <source>
        <dbReference type="SAM" id="MobiDB-lite"/>
    </source>
</evidence>
<keyword evidence="9" id="KW-1185">Reference proteome</keyword>
<evidence type="ECO:0000256" key="3">
    <source>
        <dbReference type="ARBA" id="ARBA00023125"/>
    </source>
</evidence>
<reference evidence="8" key="1">
    <citation type="submission" date="2020-11" db="EMBL/GenBank/DDBJ databases">
        <authorList>
            <person name="Tran Van P."/>
        </authorList>
    </citation>
    <scope>NUCLEOTIDE SEQUENCE</scope>
</reference>
<name>A0A7R9MKB2_9ACAR</name>